<keyword evidence="3" id="KW-0813">Transport</keyword>
<dbReference type="InterPro" id="IPR027417">
    <property type="entry name" value="P-loop_NTPase"/>
</dbReference>
<gene>
    <name evidence="11" type="ORF">ENM88_04655</name>
    <name evidence="10" type="ORF">ENP77_03260</name>
</gene>
<dbReference type="PANTHER" id="PTHR43166">
    <property type="entry name" value="AMINO ACID IMPORT ATP-BINDING PROTEIN"/>
    <property type="match status" value="1"/>
</dbReference>
<dbReference type="InterPro" id="IPR003439">
    <property type="entry name" value="ABC_transporter-like_ATP-bd"/>
</dbReference>
<keyword evidence="7" id="KW-0029">Amino-acid transport</keyword>
<keyword evidence="4" id="KW-1003">Cell membrane</keyword>
<dbReference type="GO" id="GO:0005886">
    <property type="term" value="C:plasma membrane"/>
    <property type="evidence" value="ECO:0007669"/>
    <property type="project" value="UniProtKB-SubCell"/>
</dbReference>
<accession>A0A7C1SN38</accession>
<dbReference type="SMART" id="SM00382">
    <property type="entry name" value="AAA"/>
    <property type="match status" value="1"/>
</dbReference>
<evidence type="ECO:0000256" key="4">
    <source>
        <dbReference type="ARBA" id="ARBA00022475"/>
    </source>
</evidence>
<evidence type="ECO:0000313" key="11">
    <source>
        <dbReference type="EMBL" id="HHP05024.1"/>
    </source>
</evidence>
<dbReference type="GO" id="GO:0016887">
    <property type="term" value="F:ATP hydrolysis activity"/>
    <property type="evidence" value="ECO:0007669"/>
    <property type="project" value="InterPro"/>
</dbReference>
<organism evidence="10">
    <name type="scientific">Thermofilum pendens</name>
    <dbReference type="NCBI Taxonomy" id="2269"/>
    <lineage>
        <taxon>Archaea</taxon>
        <taxon>Thermoproteota</taxon>
        <taxon>Thermoprotei</taxon>
        <taxon>Thermofilales</taxon>
        <taxon>Thermofilaceae</taxon>
        <taxon>Thermofilum</taxon>
    </lineage>
</organism>
<dbReference type="InterPro" id="IPR017871">
    <property type="entry name" value="ABC_transporter-like_CS"/>
</dbReference>
<evidence type="ECO:0000259" key="9">
    <source>
        <dbReference type="PROSITE" id="PS50893"/>
    </source>
</evidence>
<proteinExistence type="inferred from homology"/>
<dbReference type="InterPro" id="IPR050086">
    <property type="entry name" value="MetN_ABC_transporter-like"/>
</dbReference>
<evidence type="ECO:0000256" key="5">
    <source>
        <dbReference type="ARBA" id="ARBA00022741"/>
    </source>
</evidence>
<dbReference type="SUPFAM" id="SSF52540">
    <property type="entry name" value="P-loop containing nucleoside triphosphate hydrolases"/>
    <property type="match status" value="1"/>
</dbReference>
<dbReference type="PIRSF" id="PIRSF039085">
    <property type="entry name" value="ABC_ATPase_HisP"/>
    <property type="match status" value="1"/>
</dbReference>
<dbReference type="GO" id="GO:0005524">
    <property type="term" value="F:ATP binding"/>
    <property type="evidence" value="ECO:0007669"/>
    <property type="project" value="UniProtKB-KW"/>
</dbReference>
<comment type="caution">
    <text evidence="10">The sequence shown here is derived from an EMBL/GenBank/DDBJ whole genome shotgun (WGS) entry which is preliminary data.</text>
</comment>
<evidence type="ECO:0000256" key="3">
    <source>
        <dbReference type="ARBA" id="ARBA00022448"/>
    </source>
</evidence>
<evidence type="ECO:0000256" key="2">
    <source>
        <dbReference type="ARBA" id="ARBA00005417"/>
    </source>
</evidence>
<protein>
    <submittedName>
        <fullName evidence="10">Amino acid ABC transporter ATP-binding protein</fullName>
    </submittedName>
</protein>
<dbReference type="AlphaFoldDB" id="A0A7C1SN38"/>
<name>A0A7C1SN38_THEPE</name>
<dbReference type="InterPro" id="IPR030679">
    <property type="entry name" value="ABC_ATPase_HisP-typ"/>
</dbReference>
<dbReference type="Pfam" id="PF00005">
    <property type="entry name" value="ABC_tran"/>
    <property type="match status" value="1"/>
</dbReference>
<keyword evidence="6 10" id="KW-0067">ATP-binding</keyword>
<dbReference type="PROSITE" id="PS50893">
    <property type="entry name" value="ABC_TRANSPORTER_2"/>
    <property type="match status" value="1"/>
</dbReference>
<sequence length="249" mass="27362">MSKEVLRLENVVAGYEDKAVVRGVSLSVGEGEKVVIMGPSGSGKSTLLKAAILLVKPWSGRVVLDGEDLTSGRVDLRRARAKTGFVFQSYNLFPHMKVIDNIALPLRLVKGYSREAARRKALEALKLVGLEDYSEKYPLQLSGGQQQRVAIARALAMDPIILFLDEPTSALDPELKVEVLETLRDVAHRGIAMVVVTHELDFAREIADRVVIMEDGVVIEEGDASLLWSPKTERARRFLKVIGTTSALT</sequence>
<evidence type="ECO:0000256" key="1">
    <source>
        <dbReference type="ARBA" id="ARBA00004202"/>
    </source>
</evidence>
<evidence type="ECO:0000256" key="6">
    <source>
        <dbReference type="ARBA" id="ARBA00022840"/>
    </source>
</evidence>
<evidence type="ECO:0000256" key="7">
    <source>
        <dbReference type="ARBA" id="ARBA00022970"/>
    </source>
</evidence>
<dbReference type="EMBL" id="DRZM01000140">
    <property type="protein sequence ID" value="HHP05024.1"/>
    <property type="molecule type" value="Genomic_DNA"/>
</dbReference>
<evidence type="ECO:0000256" key="8">
    <source>
        <dbReference type="ARBA" id="ARBA00023136"/>
    </source>
</evidence>
<dbReference type="PANTHER" id="PTHR43166:SF9">
    <property type="entry name" value="GLUTAMATE_ASPARTATE IMPORT ATP-BINDING PROTEIN GLTL"/>
    <property type="match status" value="1"/>
</dbReference>
<feature type="domain" description="ABC transporter" evidence="9">
    <location>
        <begin position="6"/>
        <end position="240"/>
    </location>
</feature>
<comment type="similarity">
    <text evidence="2">Belongs to the ABC transporter superfamily.</text>
</comment>
<dbReference type="PROSITE" id="PS00211">
    <property type="entry name" value="ABC_TRANSPORTER_1"/>
    <property type="match status" value="1"/>
</dbReference>
<keyword evidence="5" id="KW-0547">Nucleotide-binding</keyword>
<dbReference type="Gene3D" id="3.40.50.300">
    <property type="entry name" value="P-loop containing nucleotide triphosphate hydrolases"/>
    <property type="match status" value="1"/>
</dbReference>
<evidence type="ECO:0000313" key="10">
    <source>
        <dbReference type="EMBL" id="HEB48796.1"/>
    </source>
</evidence>
<dbReference type="InterPro" id="IPR003593">
    <property type="entry name" value="AAA+_ATPase"/>
</dbReference>
<keyword evidence="8" id="KW-0472">Membrane</keyword>
<dbReference type="EMBL" id="DSKP01000115">
    <property type="protein sequence ID" value="HEB48796.1"/>
    <property type="molecule type" value="Genomic_DNA"/>
</dbReference>
<reference evidence="10" key="1">
    <citation type="journal article" date="2020" name="mSystems">
        <title>Genome- and Community-Level Interaction Insights into Carbon Utilization and Element Cycling Functions of Hydrothermarchaeota in Hydrothermal Sediment.</title>
        <authorList>
            <person name="Zhou Z."/>
            <person name="Liu Y."/>
            <person name="Xu W."/>
            <person name="Pan J."/>
            <person name="Luo Z.H."/>
            <person name="Li M."/>
        </authorList>
    </citation>
    <scope>NUCLEOTIDE SEQUENCE [LARGE SCALE GENOMIC DNA]</scope>
    <source>
        <strain evidence="11">SpSt-1125</strain>
        <strain evidence="10">SpSt-25</strain>
    </source>
</reference>
<dbReference type="GO" id="GO:0015424">
    <property type="term" value="F:ABC-type amino acid transporter activity"/>
    <property type="evidence" value="ECO:0007669"/>
    <property type="project" value="InterPro"/>
</dbReference>
<comment type="subcellular location">
    <subcellularLocation>
        <location evidence="1">Cell membrane</location>
        <topology evidence="1">Peripheral membrane protein</topology>
    </subcellularLocation>
</comment>